<evidence type="ECO:0000313" key="1">
    <source>
        <dbReference type="EMBL" id="SFA80045.1"/>
    </source>
</evidence>
<protein>
    <recommendedName>
        <fullName evidence="3">DUF4280 domain-containing protein</fullName>
    </recommendedName>
</protein>
<evidence type="ECO:0008006" key="3">
    <source>
        <dbReference type="Google" id="ProtNLM"/>
    </source>
</evidence>
<organism evidence="1 2">
    <name type="scientific">Clostridium frigidicarnis</name>
    <dbReference type="NCBI Taxonomy" id="84698"/>
    <lineage>
        <taxon>Bacteria</taxon>
        <taxon>Bacillati</taxon>
        <taxon>Bacillota</taxon>
        <taxon>Clostridia</taxon>
        <taxon>Eubacteriales</taxon>
        <taxon>Clostridiaceae</taxon>
        <taxon>Clostridium</taxon>
    </lineage>
</organism>
<dbReference type="OrthoDB" id="2733241at2"/>
<dbReference type="InterPro" id="IPR025460">
    <property type="entry name" value="DUF4280"/>
</dbReference>
<name>A0A1I0VUF7_9CLOT</name>
<proteinExistence type="predicted"/>
<dbReference type="Proteomes" id="UP000198619">
    <property type="component" value="Unassembled WGS sequence"/>
</dbReference>
<sequence>MAEDEKYVVRGAKMKCKFGSHKRKINLPTSHGSYVNGQPMMNKEDRVEEDNITYFGICSGNCPSSETIFLIKEEDGSTVTGKKCCPKILDDWIKTKDKTKVEGKSALTTKSELVCAYGGLITFDDDGQKEE</sequence>
<dbReference type="EMBL" id="FOKI01000003">
    <property type="protein sequence ID" value="SFA80045.1"/>
    <property type="molecule type" value="Genomic_DNA"/>
</dbReference>
<dbReference type="RefSeq" id="WP_090038555.1">
    <property type="nucleotide sequence ID" value="NZ_FOKI01000003.1"/>
</dbReference>
<dbReference type="AlphaFoldDB" id="A0A1I0VUF7"/>
<reference evidence="1 2" key="1">
    <citation type="submission" date="2016-10" db="EMBL/GenBank/DDBJ databases">
        <authorList>
            <person name="de Groot N.N."/>
        </authorList>
    </citation>
    <scope>NUCLEOTIDE SEQUENCE [LARGE SCALE GENOMIC DNA]</scope>
    <source>
        <strain evidence="1 2">DSM 12271</strain>
    </source>
</reference>
<keyword evidence="2" id="KW-1185">Reference proteome</keyword>
<dbReference type="Pfam" id="PF14107">
    <property type="entry name" value="DUF4280"/>
    <property type="match status" value="1"/>
</dbReference>
<accession>A0A1I0VUF7</accession>
<evidence type="ECO:0000313" key="2">
    <source>
        <dbReference type="Proteomes" id="UP000198619"/>
    </source>
</evidence>
<dbReference type="STRING" id="84698.SAMN04488528_100342"/>
<gene>
    <name evidence="1" type="ORF">SAMN04488528_100342</name>
</gene>